<accession>A0A831WQY4</accession>
<dbReference type="AlphaFoldDB" id="A0A831WQY4"/>
<evidence type="ECO:0000256" key="7">
    <source>
        <dbReference type="ARBA" id="ARBA00032272"/>
    </source>
</evidence>
<feature type="domain" description="Nudix hydrolase" evidence="8">
    <location>
        <begin position="44"/>
        <end position="184"/>
    </location>
</feature>
<dbReference type="PANTHER" id="PTHR11839">
    <property type="entry name" value="UDP/ADP-SUGAR PYROPHOSPHATASE"/>
    <property type="match status" value="1"/>
</dbReference>
<name>A0A831WQY4_PROAE</name>
<dbReference type="InterPro" id="IPR000086">
    <property type="entry name" value="NUDIX_hydrolase_dom"/>
</dbReference>
<evidence type="ECO:0000256" key="1">
    <source>
        <dbReference type="ARBA" id="ARBA00000847"/>
    </source>
</evidence>
<evidence type="ECO:0000256" key="4">
    <source>
        <dbReference type="ARBA" id="ARBA00016377"/>
    </source>
</evidence>
<gene>
    <name evidence="9" type="ORF">ENN50_01340</name>
</gene>
<evidence type="ECO:0000259" key="8">
    <source>
        <dbReference type="PROSITE" id="PS51462"/>
    </source>
</evidence>
<evidence type="ECO:0000313" key="9">
    <source>
        <dbReference type="EMBL" id="HED30340.1"/>
    </source>
</evidence>
<keyword evidence="5 9" id="KW-0378">Hydrolase</keyword>
<reference evidence="9" key="1">
    <citation type="journal article" date="2020" name="mSystems">
        <title>Genome- and Community-Level Interaction Insights into Carbon Utilization and Element Cycling Functions of Hydrothermarchaeota in Hydrothermal Sediment.</title>
        <authorList>
            <person name="Zhou Z."/>
            <person name="Liu Y."/>
            <person name="Xu W."/>
            <person name="Pan J."/>
            <person name="Luo Z.H."/>
            <person name="Li M."/>
        </authorList>
    </citation>
    <scope>NUCLEOTIDE SEQUENCE [LARGE SCALE GENOMIC DNA]</scope>
    <source>
        <strain evidence="9">SpSt-1181</strain>
    </source>
</reference>
<dbReference type="Pfam" id="PF00293">
    <property type="entry name" value="NUDIX"/>
    <property type="match status" value="1"/>
</dbReference>
<dbReference type="GO" id="GO:0019693">
    <property type="term" value="P:ribose phosphate metabolic process"/>
    <property type="evidence" value="ECO:0007669"/>
    <property type="project" value="TreeGrafter"/>
</dbReference>
<dbReference type="Gene3D" id="3.90.79.10">
    <property type="entry name" value="Nucleoside Triphosphate Pyrophosphohydrolase"/>
    <property type="match status" value="1"/>
</dbReference>
<evidence type="ECO:0000256" key="6">
    <source>
        <dbReference type="ARBA" id="ARBA00032162"/>
    </source>
</evidence>
<dbReference type="Proteomes" id="UP000886335">
    <property type="component" value="Unassembled WGS sequence"/>
</dbReference>
<comment type="caution">
    <text evidence="9">The sequence shown here is derived from an EMBL/GenBank/DDBJ whole genome shotgun (WGS) entry which is preliminary data.</text>
</comment>
<dbReference type="GO" id="GO:0016787">
    <property type="term" value="F:hydrolase activity"/>
    <property type="evidence" value="ECO:0007669"/>
    <property type="project" value="UniProtKB-KW"/>
</dbReference>
<comment type="cofactor">
    <cofactor evidence="2">
        <name>Mg(2+)</name>
        <dbReference type="ChEBI" id="CHEBI:18420"/>
    </cofactor>
</comment>
<dbReference type="PANTHER" id="PTHR11839:SF18">
    <property type="entry name" value="NUDIX HYDROLASE DOMAIN-CONTAINING PROTEIN"/>
    <property type="match status" value="1"/>
</dbReference>
<sequence length="185" mass="21496">MKNDPSPWRILQSTYLYREPWLTMRRDSVRLPNGRDIDSFYVWEYPPWVNIIAITEQEQQIVLIRQYRHGLGSVHYELPAGVHDHQEETLLEAAQRELLEETGYSGGLWSSWMQLSANPALQNNISHTFLAEGVIRKNMQQLDETEEITVHTLPPKDVLSIIEQGEMVQALHTAPLLKYLLNCMD</sequence>
<dbReference type="CDD" id="cd03424">
    <property type="entry name" value="NUDIX_ADPRase_Nudt5_UGPPase_Nudt14"/>
    <property type="match status" value="1"/>
</dbReference>
<evidence type="ECO:0000256" key="2">
    <source>
        <dbReference type="ARBA" id="ARBA00001946"/>
    </source>
</evidence>
<comment type="similarity">
    <text evidence="3">Belongs to the Nudix hydrolase family. NudK subfamily.</text>
</comment>
<dbReference type="GO" id="GO:0006753">
    <property type="term" value="P:nucleoside phosphate metabolic process"/>
    <property type="evidence" value="ECO:0007669"/>
    <property type="project" value="TreeGrafter"/>
</dbReference>
<dbReference type="EMBL" id="DSBW01000029">
    <property type="protein sequence ID" value="HED30340.1"/>
    <property type="molecule type" value="Genomic_DNA"/>
</dbReference>
<dbReference type="GO" id="GO:0005829">
    <property type="term" value="C:cytosol"/>
    <property type="evidence" value="ECO:0007669"/>
    <property type="project" value="TreeGrafter"/>
</dbReference>
<organism evidence="9">
    <name type="scientific">Prosthecochloris aestuarii</name>
    <dbReference type="NCBI Taxonomy" id="1102"/>
    <lineage>
        <taxon>Bacteria</taxon>
        <taxon>Pseudomonadati</taxon>
        <taxon>Chlorobiota</taxon>
        <taxon>Chlorobiia</taxon>
        <taxon>Chlorobiales</taxon>
        <taxon>Chlorobiaceae</taxon>
        <taxon>Prosthecochloris</taxon>
    </lineage>
</organism>
<proteinExistence type="inferred from homology"/>
<comment type="catalytic activity">
    <reaction evidence="1">
        <text>GDP-alpha-D-mannose + H2O = alpha-D-mannose 1-phosphate + GMP + 2 H(+)</text>
        <dbReference type="Rhea" id="RHEA:27978"/>
        <dbReference type="ChEBI" id="CHEBI:15377"/>
        <dbReference type="ChEBI" id="CHEBI:15378"/>
        <dbReference type="ChEBI" id="CHEBI:57527"/>
        <dbReference type="ChEBI" id="CHEBI:58115"/>
        <dbReference type="ChEBI" id="CHEBI:58409"/>
    </reaction>
</comment>
<dbReference type="SUPFAM" id="SSF55811">
    <property type="entry name" value="Nudix"/>
    <property type="match status" value="1"/>
</dbReference>
<evidence type="ECO:0000256" key="5">
    <source>
        <dbReference type="ARBA" id="ARBA00022801"/>
    </source>
</evidence>
<dbReference type="InterPro" id="IPR015797">
    <property type="entry name" value="NUDIX_hydrolase-like_dom_sf"/>
</dbReference>
<dbReference type="PROSITE" id="PS51462">
    <property type="entry name" value="NUDIX"/>
    <property type="match status" value="1"/>
</dbReference>
<evidence type="ECO:0000256" key="3">
    <source>
        <dbReference type="ARBA" id="ARBA00007275"/>
    </source>
</evidence>
<protein>
    <recommendedName>
        <fullName evidence="4">GDP-mannose pyrophosphatase</fullName>
    </recommendedName>
    <alternativeName>
        <fullName evidence="6">GDP-mannose hydrolase</fullName>
    </alternativeName>
    <alternativeName>
        <fullName evidence="7">GDPMK</fullName>
    </alternativeName>
</protein>